<accession>A0A7S1TAY3</accession>
<proteinExistence type="predicted"/>
<name>A0A7S1TAY3_9RHOD</name>
<organism evidence="1">
    <name type="scientific">Compsopogon caeruleus</name>
    <dbReference type="NCBI Taxonomy" id="31354"/>
    <lineage>
        <taxon>Eukaryota</taxon>
        <taxon>Rhodophyta</taxon>
        <taxon>Compsopogonophyceae</taxon>
        <taxon>Compsopogonales</taxon>
        <taxon>Compsopogonaceae</taxon>
        <taxon>Compsopogon</taxon>
    </lineage>
</organism>
<reference evidence="1" key="1">
    <citation type="submission" date="2021-01" db="EMBL/GenBank/DDBJ databases">
        <authorList>
            <person name="Corre E."/>
            <person name="Pelletier E."/>
            <person name="Niang G."/>
            <person name="Scheremetjew M."/>
            <person name="Finn R."/>
            <person name="Kale V."/>
            <person name="Holt S."/>
            <person name="Cochrane G."/>
            <person name="Meng A."/>
            <person name="Brown T."/>
            <person name="Cohen L."/>
        </authorList>
    </citation>
    <scope>NUCLEOTIDE SEQUENCE</scope>
    <source>
        <strain evidence="1">SAG 36.94</strain>
    </source>
</reference>
<sequence length="110" mass="12509">MPFSPSPSSLVECRILKSSQLKVNCSPYPWPFDCRTASFILLVSNPCPSMIVGSLDQSLDVPHELLLFARFSFSKYIRLSLRIRFLGCDKIRENNSQGFESDRIVFISIC</sequence>
<dbReference type="AlphaFoldDB" id="A0A7S1TAY3"/>
<evidence type="ECO:0000313" key="1">
    <source>
        <dbReference type="EMBL" id="CAD9231207.1"/>
    </source>
</evidence>
<dbReference type="EMBL" id="HBGH01006135">
    <property type="protein sequence ID" value="CAD9231207.1"/>
    <property type="molecule type" value="Transcribed_RNA"/>
</dbReference>
<protein>
    <submittedName>
        <fullName evidence="1">Uncharacterized protein</fullName>
    </submittedName>
</protein>
<gene>
    <name evidence="1" type="ORF">CCAE0312_LOCUS3263</name>
</gene>